<evidence type="ECO:0000313" key="3">
    <source>
        <dbReference type="EMBL" id="KAF2813886.1"/>
    </source>
</evidence>
<sequence length="246" mass="26689">MSNNPKKPTTPAPKNIPPGYPKIVFMPPTPPTTLNLLQDAQLCELLEWRIQETATNFYGPPAAGYAYTVVITHRFHPDGLAHVSTARLLNQRRTAPSPSGARGDDDYEIEVLARAQGTPRIARWLRRSEAMEALLLCLEREFAMKFGGSKGWAGPAKPEKGKVAGRVPNAGIQNLRETVEGVEGAMKDIKEALEDLNVAAGDMKEVLQEVTAVREKKGKGKAEVASEGKGKAKAGNEEKPKPADSQ</sequence>
<reference evidence="5" key="2">
    <citation type="submission" date="2020-04" db="EMBL/GenBank/DDBJ databases">
        <authorList>
            <consortium name="NCBI Genome Project"/>
        </authorList>
    </citation>
    <scope>NUCLEOTIDE SEQUENCE</scope>
    <source>
        <strain evidence="5">CBS 304.34</strain>
    </source>
</reference>
<organism evidence="3">
    <name type="scientific">Mytilinidion resinicola</name>
    <dbReference type="NCBI Taxonomy" id="574789"/>
    <lineage>
        <taxon>Eukaryota</taxon>
        <taxon>Fungi</taxon>
        <taxon>Dikarya</taxon>
        <taxon>Ascomycota</taxon>
        <taxon>Pezizomycotina</taxon>
        <taxon>Dothideomycetes</taxon>
        <taxon>Pleosporomycetidae</taxon>
        <taxon>Mytilinidiales</taxon>
        <taxon>Mytilinidiaceae</taxon>
        <taxon>Mytilinidion</taxon>
    </lineage>
</organism>
<gene>
    <name evidence="3 5" type="ORF">BDZ99DRAFT_567603</name>
</gene>
<protein>
    <submittedName>
        <fullName evidence="3 5">Uncharacterized protein</fullName>
    </submittedName>
</protein>
<accession>A0A6A6YY63</accession>
<feature type="coiled-coil region" evidence="1">
    <location>
        <begin position="172"/>
        <end position="209"/>
    </location>
</feature>
<dbReference type="GeneID" id="54468596"/>
<proteinExistence type="predicted"/>
<evidence type="ECO:0000313" key="5">
    <source>
        <dbReference type="RefSeq" id="XP_033580850.1"/>
    </source>
</evidence>
<reference evidence="3 5" key="1">
    <citation type="journal article" date="2020" name="Stud. Mycol.">
        <title>101 Dothideomycetes genomes: a test case for predicting lifestyles and emergence of pathogens.</title>
        <authorList>
            <person name="Haridas S."/>
            <person name="Albert R."/>
            <person name="Binder M."/>
            <person name="Bloem J."/>
            <person name="Labutti K."/>
            <person name="Salamov A."/>
            <person name="Andreopoulos B."/>
            <person name="Baker S."/>
            <person name="Barry K."/>
            <person name="Bills G."/>
            <person name="Bluhm B."/>
            <person name="Cannon C."/>
            <person name="Castanera R."/>
            <person name="Culley D."/>
            <person name="Daum C."/>
            <person name="Ezra D."/>
            <person name="Gonzalez J."/>
            <person name="Henrissat B."/>
            <person name="Kuo A."/>
            <person name="Liang C."/>
            <person name="Lipzen A."/>
            <person name="Lutzoni F."/>
            <person name="Magnuson J."/>
            <person name="Mondo S."/>
            <person name="Nolan M."/>
            <person name="Ohm R."/>
            <person name="Pangilinan J."/>
            <person name="Park H.-J."/>
            <person name="Ramirez L."/>
            <person name="Alfaro M."/>
            <person name="Sun H."/>
            <person name="Tritt A."/>
            <person name="Yoshinaga Y."/>
            <person name="Zwiers L.-H."/>
            <person name="Turgeon B."/>
            <person name="Goodwin S."/>
            <person name="Spatafora J."/>
            <person name="Crous P."/>
            <person name="Grigoriev I."/>
        </authorList>
    </citation>
    <scope>NUCLEOTIDE SEQUENCE</scope>
    <source>
        <strain evidence="3 5">CBS 304.34</strain>
    </source>
</reference>
<dbReference type="Proteomes" id="UP000504636">
    <property type="component" value="Unplaced"/>
</dbReference>
<evidence type="ECO:0000256" key="1">
    <source>
        <dbReference type="SAM" id="Coils"/>
    </source>
</evidence>
<dbReference type="RefSeq" id="XP_033580850.1">
    <property type="nucleotide sequence ID" value="XM_033727703.1"/>
</dbReference>
<evidence type="ECO:0000313" key="4">
    <source>
        <dbReference type="Proteomes" id="UP000504636"/>
    </source>
</evidence>
<keyword evidence="4" id="KW-1185">Reference proteome</keyword>
<name>A0A6A6YY63_9PEZI</name>
<evidence type="ECO:0000256" key="2">
    <source>
        <dbReference type="SAM" id="MobiDB-lite"/>
    </source>
</evidence>
<keyword evidence="1" id="KW-0175">Coiled coil</keyword>
<dbReference type="EMBL" id="MU003695">
    <property type="protein sequence ID" value="KAF2813886.1"/>
    <property type="molecule type" value="Genomic_DNA"/>
</dbReference>
<reference evidence="5" key="3">
    <citation type="submission" date="2025-04" db="UniProtKB">
        <authorList>
            <consortium name="RefSeq"/>
        </authorList>
    </citation>
    <scope>IDENTIFICATION</scope>
    <source>
        <strain evidence="5">CBS 304.34</strain>
    </source>
</reference>
<dbReference type="AlphaFoldDB" id="A0A6A6YY63"/>
<feature type="region of interest" description="Disordered" evidence="2">
    <location>
        <begin position="213"/>
        <end position="246"/>
    </location>
</feature>